<comment type="caution">
    <text evidence="1">The sequence shown here is derived from an EMBL/GenBank/DDBJ whole genome shotgun (WGS) entry which is preliminary data.</text>
</comment>
<name>A0A9P3GLM8_9APHY</name>
<evidence type="ECO:0000313" key="1">
    <source>
        <dbReference type="EMBL" id="GJE97595.1"/>
    </source>
</evidence>
<reference evidence="1 2" key="1">
    <citation type="submission" date="2021-08" db="EMBL/GenBank/DDBJ databases">
        <title>Draft Genome Sequence of Phanerochaete sordida strain YK-624.</title>
        <authorList>
            <person name="Mori T."/>
            <person name="Dohra H."/>
            <person name="Suzuki T."/>
            <person name="Kawagishi H."/>
            <person name="Hirai H."/>
        </authorList>
    </citation>
    <scope>NUCLEOTIDE SEQUENCE [LARGE SCALE GENOMIC DNA]</scope>
    <source>
        <strain evidence="1 2">YK-624</strain>
    </source>
</reference>
<dbReference type="EMBL" id="BPQB01000074">
    <property type="protein sequence ID" value="GJE97595.1"/>
    <property type="molecule type" value="Genomic_DNA"/>
</dbReference>
<dbReference type="AlphaFoldDB" id="A0A9P3GLM8"/>
<evidence type="ECO:0000313" key="2">
    <source>
        <dbReference type="Proteomes" id="UP000703269"/>
    </source>
</evidence>
<organism evidence="1 2">
    <name type="scientific">Phanerochaete sordida</name>
    <dbReference type="NCBI Taxonomy" id="48140"/>
    <lineage>
        <taxon>Eukaryota</taxon>
        <taxon>Fungi</taxon>
        <taxon>Dikarya</taxon>
        <taxon>Basidiomycota</taxon>
        <taxon>Agaricomycotina</taxon>
        <taxon>Agaricomycetes</taxon>
        <taxon>Polyporales</taxon>
        <taxon>Phanerochaetaceae</taxon>
        <taxon>Phanerochaete</taxon>
    </lineage>
</organism>
<proteinExistence type="predicted"/>
<protein>
    <submittedName>
        <fullName evidence="1">Uncharacterized protein</fullName>
    </submittedName>
</protein>
<keyword evidence="2" id="KW-1185">Reference proteome</keyword>
<accession>A0A9P3GLM8</accession>
<sequence length="240" mass="27689">MSMLQGAECSSEPPAFALGSKAWDANILTHAILIVEPLAEVKLRTYALKYRICNVKEVLMLALERGILFTLVYSDEYLAEQRAALPPLNANDKYKLLSQPYLDEAYCNPIVSYSLTDTTKLPWLQYQQRVRDLLCRPHLVTLLSMDAFVSRLVREFHPLNLEDHFLCGPSSSLFCFGRTYPYDMGYGAEYATYDELNLLLGVTKDAFRETRSWWPSPDLFCLAGFWVDEWTASHEEWFRE</sequence>
<dbReference type="Proteomes" id="UP000703269">
    <property type="component" value="Unassembled WGS sequence"/>
</dbReference>
<dbReference type="OrthoDB" id="2670152at2759"/>
<gene>
    <name evidence="1" type="ORF">PsYK624_138160</name>
</gene>